<feature type="region of interest" description="Disordered" evidence="8">
    <location>
        <begin position="1"/>
        <end position="48"/>
    </location>
</feature>
<feature type="compositionally biased region" description="Pro residues" evidence="8">
    <location>
        <begin position="181"/>
        <end position="192"/>
    </location>
</feature>
<keyword evidence="2" id="KW-0479">Metal-binding</keyword>
<dbReference type="Pfam" id="PF04988">
    <property type="entry name" value="AKAP95"/>
    <property type="match status" value="1"/>
</dbReference>
<feature type="compositionally biased region" description="Basic residues" evidence="8">
    <location>
        <begin position="212"/>
        <end position="221"/>
    </location>
</feature>
<dbReference type="PROSITE" id="PS51799">
    <property type="entry name" value="ZF_C2H2_AKAP95"/>
    <property type="match status" value="2"/>
</dbReference>
<evidence type="ECO:0000256" key="4">
    <source>
        <dbReference type="ARBA" id="ARBA00022771"/>
    </source>
</evidence>
<dbReference type="OrthoDB" id="8923935at2759"/>
<protein>
    <submittedName>
        <fullName evidence="10">A-kinase anchoring protein 8 like</fullName>
    </submittedName>
</protein>
<dbReference type="AlphaFoldDB" id="A0A8C5R783"/>
<evidence type="ECO:0000256" key="7">
    <source>
        <dbReference type="PROSITE-ProRule" id="PRU01140"/>
    </source>
</evidence>
<reference evidence="10" key="2">
    <citation type="submission" date="2025-09" db="UniProtKB">
        <authorList>
            <consortium name="Ensembl"/>
        </authorList>
    </citation>
    <scope>IDENTIFICATION</scope>
</reference>
<dbReference type="PANTHER" id="PTHR12190">
    <property type="entry name" value="A-KINASE ANCHOR PROTEIN AKAP 8"/>
    <property type="match status" value="1"/>
</dbReference>
<evidence type="ECO:0000256" key="1">
    <source>
        <dbReference type="ARBA" id="ARBA00004123"/>
    </source>
</evidence>
<dbReference type="Proteomes" id="UP000694569">
    <property type="component" value="Unplaced"/>
</dbReference>
<evidence type="ECO:0000256" key="5">
    <source>
        <dbReference type="ARBA" id="ARBA00022833"/>
    </source>
</evidence>
<keyword evidence="6" id="KW-0539">Nucleus</keyword>
<gene>
    <name evidence="10" type="primary">AKAP8L</name>
</gene>
<feature type="compositionally biased region" description="Basic and acidic residues" evidence="8">
    <location>
        <begin position="267"/>
        <end position="279"/>
    </location>
</feature>
<proteinExistence type="inferred from homology"/>
<evidence type="ECO:0000313" key="10">
    <source>
        <dbReference type="Ensembl" id="ENSLLEP00000048054.1"/>
    </source>
</evidence>
<feature type="compositionally biased region" description="Basic and acidic residues" evidence="8">
    <location>
        <begin position="533"/>
        <end position="542"/>
    </location>
</feature>
<dbReference type="GeneTree" id="ENSGT00530000063777"/>
<evidence type="ECO:0000256" key="8">
    <source>
        <dbReference type="SAM" id="MobiDB-lite"/>
    </source>
</evidence>
<dbReference type="InterPro" id="IPR034736">
    <property type="entry name" value="ZF_C2H2_AKAP95"/>
</dbReference>
<keyword evidence="5" id="KW-0862">Zinc</keyword>
<feature type="domain" description="C2H2 AKAP95-type" evidence="9">
    <location>
        <begin position="318"/>
        <end position="340"/>
    </location>
</feature>
<feature type="region of interest" description="Disordered" evidence="8">
    <location>
        <begin position="533"/>
        <end position="585"/>
    </location>
</feature>
<dbReference type="GO" id="GO:0034237">
    <property type="term" value="F:protein kinase A regulatory subunit binding"/>
    <property type="evidence" value="ECO:0007669"/>
    <property type="project" value="TreeGrafter"/>
</dbReference>
<evidence type="ECO:0000256" key="6">
    <source>
        <dbReference type="ARBA" id="ARBA00023242"/>
    </source>
</evidence>
<feature type="region of interest" description="Disordered" evidence="8">
    <location>
        <begin position="181"/>
        <end position="200"/>
    </location>
</feature>
<evidence type="ECO:0000313" key="11">
    <source>
        <dbReference type="Proteomes" id="UP000694569"/>
    </source>
</evidence>
<keyword evidence="4 7" id="KW-0863">Zinc-finger</keyword>
<comment type="similarity">
    <text evidence="7">Belongs to the AKAP95 family.</text>
</comment>
<feature type="compositionally biased region" description="Polar residues" evidence="8">
    <location>
        <begin position="25"/>
        <end position="40"/>
    </location>
</feature>
<name>A0A8C5R783_9ANUR</name>
<dbReference type="InterPro" id="IPR007071">
    <property type="entry name" value="AKAP95"/>
</dbReference>
<feature type="region of interest" description="Disordered" evidence="8">
    <location>
        <begin position="205"/>
        <end position="281"/>
    </location>
</feature>
<dbReference type="GO" id="GO:0008270">
    <property type="term" value="F:zinc ion binding"/>
    <property type="evidence" value="ECO:0007669"/>
    <property type="project" value="UniProtKB-KW"/>
</dbReference>
<dbReference type="GO" id="GO:0003677">
    <property type="term" value="F:DNA binding"/>
    <property type="evidence" value="ECO:0007669"/>
    <property type="project" value="InterPro"/>
</dbReference>
<dbReference type="Ensembl" id="ENSLLET00000049938.1">
    <property type="protein sequence ID" value="ENSLLEP00000048054.1"/>
    <property type="gene ID" value="ENSLLEG00000030326.1"/>
</dbReference>
<feature type="compositionally biased region" description="Acidic residues" evidence="8">
    <location>
        <begin position="252"/>
        <end position="261"/>
    </location>
</feature>
<keyword evidence="11" id="KW-1185">Reference proteome</keyword>
<keyword evidence="3" id="KW-0677">Repeat</keyword>
<dbReference type="GO" id="GO:0016363">
    <property type="term" value="C:nuclear matrix"/>
    <property type="evidence" value="ECO:0007669"/>
    <property type="project" value="TreeGrafter"/>
</dbReference>
<dbReference type="PANTHER" id="PTHR12190:SF4">
    <property type="entry name" value="A-KINASE ANCHOR PROTEIN 8-LIKE"/>
    <property type="match status" value="1"/>
</dbReference>
<sequence>MCGRGGRSVGMDGRQEAYQGGDGYSSWSTADPIVPQQSHGDFSPLYASGSAQQSKSASSFCHDPDYSSYNYSYDFGQGSSTSYGYSGKSWQTSYLTPSSNRAANAGLFQDTPDVSFMTSGSFYDATNHFKYGYTDPDIRYGNQREHFSFPSHRAMTGSSRGCTKGNLGAPAAARGLCRPPPLFSPGPFPDPTGPHGLRAFTGSSYFGGGFKQKSKRNRKGYRLSVRGGGAPPEKKEKKVPGTEDPQTKSEDSESEGDEEAEVVQKSAKAENENKERDGKAVVAGETGTEENIVTDKRQQHLPSRRLRDRMVDRIQFICSLCKFRTFYDEEMTYHLQSDFHKEHICYLQNKLPKQIADFLEEYVTQKRQKTEERRHFIADLANTIQKIYRDQDLTQDVGMEHFVKKVDAAHCAACDILIPMRSTALQRHLKSPLHSQNCKNMMEQSKQYALSVARRTLNNRTVAKKLDSFVRGEDHNNVGAGNTIGTVPGCPVEDGTLKPFTTEEETECSLEEGKPLETALITAEEVHLLEAPKSTAEEDGMKDSPVITLGQGDVLLEGSNASEDRKRSETPLTEGSTAVKSSLEKEDVLDAYVSRSIEEI</sequence>
<reference evidence="10" key="1">
    <citation type="submission" date="2025-08" db="UniProtKB">
        <authorList>
            <consortium name="Ensembl"/>
        </authorList>
    </citation>
    <scope>IDENTIFICATION</scope>
</reference>
<evidence type="ECO:0000259" key="9">
    <source>
        <dbReference type="PROSITE" id="PS51799"/>
    </source>
</evidence>
<feature type="compositionally biased region" description="Basic and acidic residues" evidence="8">
    <location>
        <begin position="232"/>
        <end position="251"/>
    </location>
</feature>
<comment type="subcellular location">
    <subcellularLocation>
        <location evidence="1">Nucleus</location>
    </subcellularLocation>
</comment>
<evidence type="ECO:0000256" key="2">
    <source>
        <dbReference type="ARBA" id="ARBA00022723"/>
    </source>
</evidence>
<accession>A0A8C5R783</accession>
<evidence type="ECO:0000256" key="3">
    <source>
        <dbReference type="ARBA" id="ARBA00022737"/>
    </source>
</evidence>
<feature type="compositionally biased region" description="Polar residues" evidence="8">
    <location>
        <begin position="570"/>
        <end position="580"/>
    </location>
</feature>
<feature type="domain" description="C2H2 AKAP95-type" evidence="9">
    <location>
        <begin position="411"/>
        <end position="434"/>
    </location>
</feature>
<organism evidence="10 11">
    <name type="scientific">Leptobrachium leishanense</name>
    <name type="common">Leishan spiny toad</name>
    <dbReference type="NCBI Taxonomy" id="445787"/>
    <lineage>
        <taxon>Eukaryota</taxon>
        <taxon>Metazoa</taxon>
        <taxon>Chordata</taxon>
        <taxon>Craniata</taxon>
        <taxon>Vertebrata</taxon>
        <taxon>Euteleostomi</taxon>
        <taxon>Amphibia</taxon>
        <taxon>Batrachia</taxon>
        <taxon>Anura</taxon>
        <taxon>Pelobatoidea</taxon>
        <taxon>Megophryidae</taxon>
        <taxon>Leptobrachium</taxon>
    </lineage>
</organism>